<feature type="non-terminal residue" evidence="2">
    <location>
        <position position="581"/>
    </location>
</feature>
<accession>K0R140</accession>
<feature type="compositionally biased region" description="Basic and acidic residues" evidence="1">
    <location>
        <begin position="172"/>
        <end position="185"/>
    </location>
</feature>
<feature type="compositionally biased region" description="Basic residues" evidence="1">
    <location>
        <begin position="387"/>
        <end position="402"/>
    </location>
</feature>
<feature type="region of interest" description="Disordered" evidence="1">
    <location>
        <begin position="215"/>
        <end position="581"/>
    </location>
</feature>
<proteinExistence type="predicted"/>
<feature type="compositionally biased region" description="Gly residues" evidence="1">
    <location>
        <begin position="357"/>
        <end position="377"/>
    </location>
</feature>
<feature type="compositionally biased region" description="Basic residues" evidence="1">
    <location>
        <begin position="260"/>
        <end position="275"/>
    </location>
</feature>
<feature type="compositionally biased region" description="Pro residues" evidence="1">
    <location>
        <begin position="66"/>
        <end position="84"/>
    </location>
</feature>
<feature type="compositionally biased region" description="Basic and acidic residues" evidence="1">
    <location>
        <begin position="468"/>
        <end position="523"/>
    </location>
</feature>
<reference evidence="2 3" key="1">
    <citation type="journal article" date="2012" name="Genome Biol.">
        <title>Genome and low-iron response of an oceanic diatom adapted to chronic iron limitation.</title>
        <authorList>
            <person name="Lommer M."/>
            <person name="Specht M."/>
            <person name="Roy A.S."/>
            <person name="Kraemer L."/>
            <person name="Andreson R."/>
            <person name="Gutowska M.A."/>
            <person name="Wolf J."/>
            <person name="Bergner S.V."/>
            <person name="Schilhabel M.B."/>
            <person name="Klostermeier U.C."/>
            <person name="Beiko R.G."/>
            <person name="Rosenstiel P."/>
            <person name="Hippler M."/>
            <person name="Laroche J."/>
        </authorList>
    </citation>
    <scope>NUCLEOTIDE SEQUENCE [LARGE SCALE GENOMIC DNA]</scope>
    <source>
        <strain evidence="2 3">CCMP1005</strain>
    </source>
</reference>
<comment type="caution">
    <text evidence="2">The sequence shown here is derived from an EMBL/GenBank/DDBJ whole genome shotgun (WGS) entry which is preliminary data.</text>
</comment>
<keyword evidence="3" id="KW-1185">Reference proteome</keyword>
<feature type="compositionally biased region" description="Basic and acidic residues" evidence="1">
    <location>
        <begin position="247"/>
        <end position="259"/>
    </location>
</feature>
<dbReference type="OMA" id="VRIDWRV"/>
<dbReference type="AlphaFoldDB" id="K0R140"/>
<feature type="compositionally biased region" description="Basic and acidic residues" evidence="1">
    <location>
        <begin position="293"/>
        <end position="306"/>
    </location>
</feature>
<feature type="compositionally biased region" description="Polar residues" evidence="1">
    <location>
        <begin position="572"/>
        <end position="581"/>
    </location>
</feature>
<feature type="compositionally biased region" description="Basic residues" evidence="1">
    <location>
        <begin position="453"/>
        <end position="467"/>
    </location>
</feature>
<evidence type="ECO:0000256" key="1">
    <source>
        <dbReference type="SAM" id="MobiDB-lite"/>
    </source>
</evidence>
<dbReference type="OrthoDB" id="10251073at2759"/>
<feature type="compositionally biased region" description="Basic and acidic residues" evidence="1">
    <location>
        <begin position="332"/>
        <end position="343"/>
    </location>
</feature>
<evidence type="ECO:0000313" key="2">
    <source>
        <dbReference type="EMBL" id="EJK46043.1"/>
    </source>
</evidence>
<dbReference type="Proteomes" id="UP000266841">
    <property type="component" value="Unassembled WGS sequence"/>
</dbReference>
<sequence length="581" mass="61416">MALLRRLDRVESAMAAGTASRRRRFVASAASSSGYRRTHARVFVSHRVEGDDEGEEDGRGEGGKKSPPPPRGPPAAPSAPPAPVPNSRHGGKDLSAMKQAHAGGSQGARGPGKPTAGASTQPRRGKRRWTLVIEGGLLVPQVDHDSARAVDERLAAGRPVLGCPESSLSDYPDERRPEIPLRDQWRGGTGEVESAVGPVRFTHLFDRLEVEMRAYRRPRGRDGDGAAGTARGGPPQPPRPTRRRAGGRPELHVGTGREGKARRRRRDRGRGRPRLLRAVPRGLRVPSHGGEGLQERVQRRAGHGEGEAVQARSAGVERGVRLRPEQGAVRRLLPDVRRGRAAGEPKGSVAAGKSSSSGGGGASRGSPGARGKGGGPAGPARWGRQPPGRRRGWQGRGLRAHAARGGDRAQVLRHAAPPPPRPGRLRPPHGDPRRGPFRPAPVRAGSEPAGSRRPGHGQLRRGPRAPLRHGEAGVLERTEAPAGAEAHRAGVEADRAQLRDDGRWSRAADDEAEEGGRRDDGGRRGGGRGHPPQAGRPPSDDPDGTADGPAPVQSMLSFDLDVSVPDLYPPGSASSYAGRTT</sequence>
<organism evidence="2 3">
    <name type="scientific">Thalassiosira oceanica</name>
    <name type="common">Marine diatom</name>
    <dbReference type="NCBI Taxonomy" id="159749"/>
    <lineage>
        <taxon>Eukaryota</taxon>
        <taxon>Sar</taxon>
        <taxon>Stramenopiles</taxon>
        <taxon>Ochrophyta</taxon>
        <taxon>Bacillariophyta</taxon>
        <taxon>Coscinodiscophyceae</taxon>
        <taxon>Thalassiosirophycidae</taxon>
        <taxon>Thalassiosirales</taxon>
        <taxon>Thalassiosiraceae</taxon>
        <taxon>Thalassiosira</taxon>
    </lineage>
</organism>
<feature type="region of interest" description="Disordered" evidence="1">
    <location>
        <begin position="12"/>
        <end position="127"/>
    </location>
</feature>
<feature type="compositionally biased region" description="Low complexity" evidence="1">
    <location>
        <begin position="276"/>
        <end position="286"/>
    </location>
</feature>
<protein>
    <submittedName>
        <fullName evidence="2">Uncharacterized protein</fullName>
    </submittedName>
</protein>
<gene>
    <name evidence="2" type="ORF">THAOC_35313</name>
</gene>
<feature type="region of interest" description="Disordered" evidence="1">
    <location>
        <begin position="161"/>
        <end position="190"/>
    </location>
</feature>
<evidence type="ECO:0000313" key="3">
    <source>
        <dbReference type="Proteomes" id="UP000266841"/>
    </source>
</evidence>
<dbReference type="EMBL" id="AGNL01048044">
    <property type="protein sequence ID" value="EJK46043.1"/>
    <property type="molecule type" value="Genomic_DNA"/>
</dbReference>
<feature type="compositionally biased region" description="Basic and acidic residues" evidence="1">
    <location>
        <begin position="215"/>
        <end position="224"/>
    </location>
</feature>
<name>K0R140_THAOC</name>